<accession>A0A310S8V6</accession>
<feature type="compositionally biased region" description="Polar residues" evidence="1">
    <location>
        <begin position="120"/>
        <end position="129"/>
    </location>
</feature>
<evidence type="ECO:0000313" key="3">
    <source>
        <dbReference type="Proteomes" id="UP000250275"/>
    </source>
</evidence>
<feature type="compositionally biased region" description="Basic and acidic residues" evidence="1">
    <location>
        <begin position="16"/>
        <end position="40"/>
    </location>
</feature>
<dbReference type="EMBL" id="KQ769818">
    <property type="protein sequence ID" value="OAD52811.1"/>
    <property type="molecule type" value="Genomic_DNA"/>
</dbReference>
<evidence type="ECO:0000256" key="1">
    <source>
        <dbReference type="SAM" id="MobiDB-lite"/>
    </source>
</evidence>
<evidence type="ECO:0000313" key="2">
    <source>
        <dbReference type="EMBL" id="OAD52811.1"/>
    </source>
</evidence>
<reference evidence="2 3" key="1">
    <citation type="submission" date="2015-07" db="EMBL/GenBank/DDBJ databases">
        <title>The genome of Eufriesea mexicana.</title>
        <authorList>
            <person name="Pan H."/>
            <person name="Kapheim K."/>
        </authorList>
    </citation>
    <scope>NUCLEOTIDE SEQUENCE [LARGE SCALE GENOMIC DNA]</scope>
    <source>
        <strain evidence="2">0111107269</strain>
        <tissue evidence="2">Whole body</tissue>
    </source>
</reference>
<proteinExistence type="predicted"/>
<dbReference type="AlphaFoldDB" id="A0A310S8V6"/>
<name>A0A310S8V6_9HYME</name>
<feature type="region of interest" description="Disordered" evidence="1">
    <location>
        <begin position="120"/>
        <end position="141"/>
    </location>
</feature>
<sequence>MYFNTDSLFGITKKQGKSESNENEKKEGKKGGKTLRKLEESEPWWAGSTWSGETGVEGKKGPRCYMGSLEEEQVVSRVDNEWPRFNANTKPSRRMAWQMVQVESIKIHYGPLLANDYSSEISKTTSRSQFPGEPKPRESFA</sequence>
<dbReference type="Proteomes" id="UP000250275">
    <property type="component" value="Unassembled WGS sequence"/>
</dbReference>
<keyword evidence="3" id="KW-1185">Reference proteome</keyword>
<feature type="region of interest" description="Disordered" evidence="1">
    <location>
        <begin position="1"/>
        <end position="40"/>
    </location>
</feature>
<gene>
    <name evidence="2" type="ORF">WN48_00224</name>
</gene>
<protein>
    <submittedName>
        <fullName evidence="2">Uncharacterized protein</fullName>
    </submittedName>
</protein>
<organism evidence="2 3">
    <name type="scientific">Eufriesea mexicana</name>
    <dbReference type="NCBI Taxonomy" id="516756"/>
    <lineage>
        <taxon>Eukaryota</taxon>
        <taxon>Metazoa</taxon>
        <taxon>Ecdysozoa</taxon>
        <taxon>Arthropoda</taxon>
        <taxon>Hexapoda</taxon>
        <taxon>Insecta</taxon>
        <taxon>Pterygota</taxon>
        <taxon>Neoptera</taxon>
        <taxon>Endopterygota</taxon>
        <taxon>Hymenoptera</taxon>
        <taxon>Apocrita</taxon>
        <taxon>Aculeata</taxon>
        <taxon>Apoidea</taxon>
        <taxon>Anthophila</taxon>
        <taxon>Apidae</taxon>
        <taxon>Eufriesea</taxon>
    </lineage>
</organism>